<feature type="compositionally biased region" description="Basic and acidic residues" evidence="6">
    <location>
        <begin position="117"/>
        <end position="131"/>
    </location>
</feature>
<dbReference type="PANTHER" id="PTHR43025">
    <property type="entry name" value="MONOGALACTOSYLDIACYLGLYCEROL SYNTHASE"/>
    <property type="match status" value="1"/>
</dbReference>
<dbReference type="Pfam" id="PF04101">
    <property type="entry name" value="Glyco_tran_28_C"/>
    <property type="match status" value="1"/>
</dbReference>
<protein>
    <recommendedName>
        <fullName evidence="2">monogalactosyldiacylglycerol synthase</fullName>
        <ecNumber evidence="2">2.4.1.46</ecNumber>
    </recommendedName>
</protein>
<sequence>MLGLLASSLLTRHGSSEAPPQRAPRIGHQLAPAPLLASLRGRSAASGGTATAAVRLLSSQEPATSERQHRRRPWRRRGAAAGARQFSGLDDVPFGPGRVITVSADSRSMAGGPAARRVVEVSRPGRRDESRALATRSAAAAGKKRVLILISDTGGGHRASAEALEAAMEREAPGRLDVAIVDVWTQYGAFPFNKFVPSYRLAAKYPNVLWRSCYFATSFPPLMAALNLQHRLTCSRGFAQHVPLSVLARFDEKRRRRVPFATVVTDLGSAHRTWFDKRVDACFVPSDAVRQLAGRQLAAELQLSTDRKTVLIVGGGDGVGSLEGIVKSLASEAGKKCPGETQLVVVCGKNARLQHKLERQRWEGVDVCARGFTSRMSDYMEVADCIVTKAGPGTVAEAAIRGLPTMLSSFLPGQEAGNVPFVVESGFGEYSANPRKIALTVTGWLQDATKLEAMSEAAARAGQPHSSGTIAIASDLQYEKPTVERLRHGDAEAFRFDRYQSPAAVKAAFDGCRSRRSFRTHEASDGRRGLVSSTRLGGDWVLAESEQLAPACTAEEVLRAYLTGSLQKEWNADKVSRVAFSRAASPERGRYYRQDIELRSVRVIRSRTGPMSYSQTISVDKARKPFEALSVYVGLQQVGPDVRIYAAGVFRVNRRVVPNLVVFDASGIAGDMAGKGTLWLAGHFERRRVAAAAAAVAREARGGAGGAASRRWAGAVRFLRGRVNGGAASSEGECGRRT</sequence>
<evidence type="ECO:0000256" key="5">
    <source>
        <dbReference type="ARBA" id="ARBA00046299"/>
    </source>
</evidence>
<evidence type="ECO:0000259" key="8">
    <source>
        <dbReference type="Pfam" id="PF06925"/>
    </source>
</evidence>
<evidence type="ECO:0000256" key="2">
    <source>
        <dbReference type="ARBA" id="ARBA00012615"/>
    </source>
</evidence>
<keyword evidence="4" id="KW-0808">Transferase</keyword>
<evidence type="ECO:0000256" key="6">
    <source>
        <dbReference type="SAM" id="MobiDB-lite"/>
    </source>
</evidence>
<dbReference type="RefSeq" id="XP_005785148.1">
    <property type="nucleotide sequence ID" value="XM_005785091.1"/>
</dbReference>
<name>A0A0D3KAD4_EMIH1</name>
<evidence type="ECO:0000259" key="7">
    <source>
        <dbReference type="Pfam" id="PF04101"/>
    </source>
</evidence>
<dbReference type="InterPro" id="IPR050519">
    <property type="entry name" value="Glycosyltransf_28_UgtP"/>
</dbReference>
<dbReference type="GO" id="GO:0046509">
    <property type="term" value="F:1,2-diacylglycerol 3-beta-galactosyltransferase activity"/>
    <property type="evidence" value="ECO:0007669"/>
    <property type="project" value="UniProtKB-EC"/>
</dbReference>
<dbReference type="HOGENOM" id="CLU_376182_0_0_1"/>
<reference evidence="10" key="1">
    <citation type="journal article" date="2013" name="Nature">
        <title>Pan genome of the phytoplankton Emiliania underpins its global distribution.</title>
        <authorList>
            <person name="Read B.A."/>
            <person name="Kegel J."/>
            <person name="Klute M.J."/>
            <person name="Kuo A."/>
            <person name="Lefebvre S.C."/>
            <person name="Maumus F."/>
            <person name="Mayer C."/>
            <person name="Miller J."/>
            <person name="Monier A."/>
            <person name="Salamov A."/>
            <person name="Young J."/>
            <person name="Aguilar M."/>
            <person name="Claverie J.M."/>
            <person name="Frickenhaus S."/>
            <person name="Gonzalez K."/>
            <person name="Herman E.K."/>
            <person name="Lin Y.C."/>
            <person name="Napier J."/>
            <person name="Ogata H."/>
            <person name="Sarno A.F."/>
            <person name="Shmutz J."/>
            <person name="Schroeder D."/>
            <person name="de Vargas C."/>
            <person name="Verret F."/>
            <person name="von Dassow P."/>
            <person name="Valentin K."/>
            <person name="Van de Peer Y."/>
            <person name="Wheeler G."/>
            <person name="Dacks J.B."/>
            <person name="Delwiche C.F."/>
            <person name="Dyhrman S.T."/>
            <person name="Glockner G."/>
            <person name="John U."/>
            <person name="Richards T."/>
            <person name="Worden A.Z."/>
            <person name="Zhang X."/>
            <person name="Grigoriev I.V."/>
            <person name="Allen A.E."/>
            <person name="Bidle K."/>
            <person name="Borodovsky M."/>
            <person name="Bowler C."/>
            <person name="Brownlee C."/>
            <person name="Cock J.M."/>
            <person name="Elias M."/>
            <person name="Gladyshev V.N."/>
            <person name="Groth M."/>
            <person name="Guda C."/>
            <person name="Hadaegh A."/>
            <person name="Iglesias-Rodriguez M.D."/>
            <person name="Jenkins J."/>
            <person name="Jones B.M."/>
            <person name="Lawson T."/>
            <person name="Leese F."/>
            <person name="Lindquist E."/>
            <person name="Lobanov A."/>
            <person name="Lomsadze A."/>
            <person name="Malik S.B."/>
            <person name="Marsh M.E."/>
            <person name="Mackinder L."/>
            <person name="Mock T."/>
            <person name="Mueller-Roeber B."/>
            <person name="Pagarete A."/>
            <person name="Parker M."/>
            <person name="Probert I."/>
            <person name="Quesneville H."/>
            <person name="Raines C."/>
            <person name="Rensing S.A."/>
            <person name="Riano-Pachon D.M."/>
            <person name="Richier S."/>
            <person name="Rokitta S."/>
            <person name="Shiraiwa Y."/>
            <person name="Soanes D.M."/>
            <person name="van der Giezen M."/>
            <person name="Wahlund T.M."/>
            <person name="Williams B."/>
            <person name="Wilson W."/>
            <person name="Wolfe G."/>
            <person name="Wurch L.L."/>
        </authorList>
    </citation>
    <scope>NUCLEOTIDE SEQUENCE</scope>
</reference>
<dbReference type="GO" id="GO:0031969">
    <property type="term" value="C:chloroplast membrane"/>
    <property type="evidence" value="ECO:0007669"/>
    <property type="project" value="UniProtKB-SubCell"/>
</dbReference>
<keyword evidence="10" id="KW-1185">Reference proteome</keyword>
<dbReference type="SUPFAM" id="SSF53756">
    <property type="entry name" value="UDP-Glycosyltransferase/glycogen phosphorylase"/>
    <property type="match status" value="1"/>
</dbReference>
<evidence type="ECO:0000256" key="1">
    <source>
        <dbReference type="ARBA" id="ARBA00006962"/>
    </source>
</evidence>
<comment type="subcellular location">
    <subcellularLocation>
        <location evidence="5">Plastid</location>
        <location evidence="5">Chloroplast membrane</location>
    </subcellularLocation>
</comment>
<accession>A0A0D3KAD4</accession>
<keyword evidence="3" id="KW-0328">Glycosyltransferase</keyword>
<dbReference type="PaxDb" id="2903-EOD32719"/>
<feature type="domain" description="Glycosyl transferase family 28 C-terminal" evidence="7">
    <location>
        <begin position="309"/>
        <end position="408"/>
    </location>
</feature>
<dbReference type="GeneID" id="17277991"/>
<dbReference type="EC" id="2.4.1.46" evidence="2"/>
<feature type="region of interest" description="Disordered" evidence="6">
    <location>
        <begin position="111"/>
        <end position="132"/>
    </location>
</feature>
<feature type="compositionally biased region" description="Basic residues" evidence="6">
    <location>
        <begin position="68"/>
        <end position="78"/>
    </location>
</feature>
<evidence type="ECO:0000256" key="4">
    <source>
        <dbReference type="ARBA" id="ARBA00022679"/>
    </source>
</evidence>
<dbReference type="PANTHER" id="PTHR43025:SF3">
    <property type="entry name" value="MONOGALACTOSYLDIACYLGLYCEROL SYNTHASE 1, CHLOROPLASTIC"/>
    <property type="match status" value="1"/>
</dbReference>
<feature type="domain" description="Diacylglycerol glucosyltransferase N-terminal" evidence="8">
    <location>
        <begin position="238"/>
        <end position="291"/>
    </location>
</feature>
<dbReference type="Gene3D" id="3.40.50.2000">
    <property type="entry name" value="Glycogen Phosphorylase B"/>
    <property type="match status" value="1"/>
</dbReference>
<dbReference type="eggNOG" id="ENOG502QPXV">
    <property type="taxonomic scope" value="Eukaryota"/>
</dbReference>
<dbReference type="InterPro" id="IPR007235">
    <property type="entry name" value="Glyco_trans_28_C"/>
</dbReference>
<dbReference type="InterPro" id="IPR009695">
    <property type="entry name" value="Diacylglyc_glucosyltr_N"/>
</dbReference>
<dbReference type="EnsemblProtists" id="EOD32719">
    <property type="protein sequence ID" value="EOD32719"/>
    <property type="gene ID" value="EMIHUDRAFT_467938"/>
</dbReference>
<evidence type="ECO:0000313" key="9">
    <source>
        <dbReference type="EnsemblProtists" id="EOD32719"/>
    </source>
</evidence>
<dbReference type="Proteomes" id="UP000013827">
    <property type="component" value="Unassembled WGS sequence"/>
</dbReference>
<dbReference type="GO" id="GO:0009247">
    <property type="term" value="P:glycolipid biosynthetic process"/>
    <property type="evidence" value="ECO:0007669"/>
    <property type="project" value="InterPro"/>
</dbReference>
<proteinExistence type="inferred from homology"/>
<dbReference type="STRING" id="2903.R1FHB7"/>
<dbReference type="Pfam" id="PF06925">
    <property type="entry name" value="MGDG_synth"/>
    <property type="match status" value="1"/>
</dbReference>
<dbReference type="AlphaFoldDB" id="A0A0D3KAD4"/>
<comment type="similarity">
    <text evidence="1">Belongs to the glycosyltransferase 28 family.</text>
</comment>
<dbReference type="KEGG" id="ehx:EMIHUDRAFT_467938"/>
<reference evidence="9" key="2">
    <citation type="submission" date="2024-10" db="UniProtKB">
        <authorList>
            <consortium name="EnsemblProtists"/>
        </authorList>
    </citation>
    <scope>IDENTIFICATION</scope>
</reference>
<evidence type="ECO:0000256" key="3">
    <source>
        <dbReference type="ARBA" id="ARBA00022676"/>
    </source>
</evidence>
<organism evidence="9 10">
    <name type="scientific">Emiliania huxleyi (strain CCMP1516)</name>
    <dbReference type="NCBI Taxonomy" id="280463"/>
    <lineage>
        <taxon>Eukaryota</taxon>
        <taxon>Haptista</taxon>
        <taxon>Haptophyta</taxon>
        <taxon>Prymnesiophyceae</taxon>
        <taxon>Isochrysidales</taxon>
        <taxon>Noelaerhabdaceae</taxon>
        <taxon>Emiliania</taxon>
    </lineage>
</organism>
<evidence type="ECO:0000313" key="10">
    <source>
        <dbReference type="Proteomes" id="UP000013827"/>
    </source>
</evidence>
<feature type="region of interest" description="Disordered" evidence="6">
    <location>
        <begin position="55"/>
        <end position="89"/>
    </location>
</feature>